<dbReference type="PANTHER" id="PTHR43510">
    <property type="entry name" value="AMINOTRANSFERASE FUNCTION, HYPOTHETICAL (EUROFUNG)"/>
    <property type="match status" value="1"/>
</dbReference>
<gene>
    <name evidence="2" type="ORF">DFQ00_104114</name>
    <name evidence="3" type="ORF">HUB98_00020</name>
</gene>
<dbReference type="Gene3D" id="3.40.640.10">
    <property type="entry name" value="Type I PLP-dependent aspartate aminotransferase-like (Major domain)"/>
    <property type="match status" value="1"/>
</dbReference>
<dbReference type="EMBL" id="QJSW01000004">
    <property type="protein sequence ID" value="PYE50156.1"/>
    <property type="molecule type" value="Genomic_DNA"/>
</dbReference>
<dbReference type="SUPFAM" id="SSF53383">
    <property type="entry name" value="PLP-dependent transferases"/>
    <property type="match status" value="1"/>
</dbReference>
<evidence type="ECO:0000313" key="4">
    <source>
        <dbReference type="Proteomes" id="UP000247790"/>
    </source>
</evidence>
<accession>A0A2V4VAL9</accession>
<dbReference type="InterPro" id="IPR015422">
    <property type="entry name" value="PyrdxlP-dep_Trfase_small"/>
</dbReference>
<dbReference type="InterPro" id="IPR015424">
    <property type="entry name" value="PyrdxlP-dep_Trfase"/>
</dbReference>
<dbReference type="GO" id="GO:0008483">
    <property type="term" value="F:transaminase activity"/>
    <property type="evidence" value="ECO:0007669"/>
    <property type="project" value="UniProtKB-KW"/>
</dbReference>
<dbReference type="Pfam" id="PF00155">
    <property type="entry name" value="Aminotran_1_2"/>
    <property type="match status" value="1"/>
</dbReference>
<reference evidence="2 4" key="1">
    <citation type="submission" date="2018-06" db="EMBL/GenBank/DDBJ databases">
        <title>Genomic Encyclopedia of Type Strains, Phase III (KMG-III): the genomes of soil and plant-associated and newly described type strains.</title>
        <authorList>
            <person name="Whitman W."/>
        </authorList>
    </citation>
    <scope>NUCLEOTIDE SEQUENCE [LARGE SCALE GENOMIC DNA]</scope>
    <source>
        <strain evidence="2 4">CECT 7022</strain>
    </source>
</reference>
<proteinExistence type="predicted"/>
<dbReference type="InterPro" id="IPR004839">
    <property type="entry name" value="Aminotransferase_I/II_large"/>
</dbReference>
<sequence length="406" mass="47469">MRVPIYHDTNIESLLHKLNTDTCFLSDWNKENDNLNFPPEIIQNAVAKNVSSHQNNYYFMDEMLETKQWLAKEVFEIDKIKKRNFSFAISSNGTSTSYLLLNLFRIKKKLKVLFIAPIYFTYIKVLTDLKAETYYVEGMKEGKLHIDFEELERSIVKNEVNLLIMNDPLFGSGVKITKDIYQKIVNICKNHEIILYIDFMYGGMDWDIDTLNIVNYDILNLFNIYSNIIVTESISKRLFLNGIKNCIVYGNEENIDFFEKASVHTLGSLVYSQLTLLTQLYDRKNRAYVLNTIKENISYAKKNFELIQTMLICSDYILSDCSSGYFCLMGIPFNKLNSNNNLDIARTLIEQINVLTIPHDRYLLKSTSHYYFRINLSMEQSRLIPAIKKIVELLSLEDIRHLCLHD</sequence>
<dbReference type="Gene3D" id="3.90.1150.10">
    <property type="entry name" value="Aspartate Aminotransferase, domain 1"/>
    <property type="match status" value="1"/>
</dbReference>
<keyword evidence="5" id="KW-1185">Reference proteome</keyword>
<dbReference type="PANTHER" id="PTHR43510:SF1">
    <property type="entry name" value="AMINOTRANSFERASE FUNCTION, HYPOTHETICAL (EUROFUNG)"/>
    <property type="match status" value="1"/>
</dbReference>
<dbReference type="RefSeq" id="WP_167433638.1">
    <property type="nucleotide sequence ID" value="NZ_CP054614.1"/>
</dbReference>
<dbReference type="Proteomes" id="UP000509327">
    <property type="component" value="Chromosome"/>
</dbReference>
<evidence type="ECO:0000259" key="1">
    <source>
        <dbReference type="Pfam" id="PF00155"/>
    </source>
</evidence>
<evidence type="ECO:0000313" key="2">
    <source>
        <dbReference type="EMBL" id="PYE50156.1"/>
    </source>
</evidence>
<keyword evidence="2" id="KW-0032">Aminotransferase</keyword>
<feature type="domain" description="Aminotransferase class I/classII large" evidence="1">
    <location>
        <begin position="32"/>
        <end position="390"/>
    </location>
</feature>
<evidence type="ECO:0000313" key="3">
    <source>
        <dbReference type="EMBL" id="QKS54862.1"/>
    </source>
</evidence>
<dbReference type="Proteomes" id="UP000247790">
    <property type="component" value="Unassembled WGS sequence"/>
</dbReference>
<keyword evidence="2" id="KW-0808">Transferase</keyword>
<protein>
    <submittedName>
        <fullName evidence="3">Aminotransferase class I/II-fold pyridoxal phosphate-dependent enzyme</fullName>
    </submittedName>
    <submittedName>
        <fullName evidence="2">Aspartate/methionine/tyrosine aminotransferase</fullName>
    </submittedName>
</protein>
<organism evidence="2 4">
    <name type="scientific">Paenibacillus barcinonensis</name>
    <dbReference type="NCBI Taxonomy" id="198119"/>
    <lineage>
        <taxon>Bacteria</taxon>
        <taxon>Bacillati</taxon>
        <taxon>Bacillota</taxon>
        <taxon>Bacilli</taxon>
        <taxon>Bacillales</taxon>
        <taxon>Paenibacillaceae</taxon>
        <taxon>Paenibacillus</taxon>
    </lineage>
</organism>
<dbReference type="GO" id="GO:0030170">
    <property type="term" value="F:pyridoxal phosphate binding"/>
    <property type="evidence" value="ECO:0007669"/>
    <property type="project" value="InterPro"/>
</dbReference>
<evidence type="ECO:0000313" key="5">
    <source>
        <dbReference type="Proteomes" id="UP000509327"/>
    </source>
</evidence>
<dbReference type="InterPro" id="IPR015421">
    <property type="entry name" value="PyrdxlP-dep_Trfase_major"/>
</dbReference>
<dbReference type="EMBL" id="CP054614">
    <property type="protein sequence ID" value="QKS54862.1"/>
    <property type="molecule type" value="Genomic_DNA"/>
</dbReference>
<reference evidence="3 5" key="2">
    <citation type="submission" date="2020-06" db="EMBL/GenBank/DDBJ databases">
        <title>Complete genome of Paenibacillus barcinonensis KACC11450.</title>
        <authorList>
            <person name="Kim M."/>
            <person name="Park Y.-J."/>
            <person name="Shin J.-H."/>
        </authorList>
    </citation>
    <scope>NUCLEOTIDE SEQUENCE [LARGE SCALE GENOMIC DNA]</scope>
    <source>
        <strain evidence="3 5">KACC11450</strain>
    </source>
</reference>
<name>A0A2V4VAL9_PAEBA</name>
<dbReference type="AlphaFoldDB" id="A0A2V4VAL9"/>